<dbReference type="InterPro" id="IPR011990">
    <property type="entry name" value="TPR-like_helical_dom_sf"/>
</dbReference>
<keyword evidence="9" id="KW-0627">Porphyrin biosynthesis</keyword>
<keyword evidence="4" id="KW-1003">Cell membrane</keyword>
<feature type="transmembrane region" description="Helical" evidence="10">
    <location>
        <begin position="5"/>
        <end position="22"/>
    </location>
</feature>
<keyword evidence="6 10" id="KW-0812">Transmembrane</keyword>
<gene>
    <name evidence="12" type="ORF">JYB88_16500</name>
</gene>
<feature type="transmembrane region" description="Helical" evidence="10">
    <location>
        <begin position="42"/>
        <end position="70"/>
    </location>
</feature>
<dbReference type="GO" id="GO:0042168">
    <property type="term" value="P:heme metabolic process"/>
    <property type="evidence" value="ECO:0007669"/>
    <property type="project" value="InterPro"/>
</dbReference>
<evidence type="ECO:0000256" key="1">
    <source>
        <dbReference type="ARBA" id="ARBA00002962"/>
    </source>
</evidence>
<feature type="domain" description="HemY N-terminal" evidence="11">
    <location>
        <begin position="26"/>
        <end position="132"/>
    </location>
</feature>
<name>A0A974XJW0_9GAMM</name>
<evidence type="ECO:0000256" key="8">
    <source>
        <dbReference type="ARBA" id="ARBA00023136"/>
    </source>
</evidence>
<evidence type="ECO:0000256" key="2">
    <source>
        <dbReference type="ARBA" id="ARBA00004429"/>
    </source>
</evidence>
<dbReference type="GO" id="GO:0006779">
    <property type="term" value="P:porphyrin-containing compound biosynthetic process"/>
    <property type="evidence" value="ECO:0007669"/>
    <property type="project" value="UniProtKB-KW"/>
</dbReference>
<evidence type="ECO:0000256" key="3">
    <source>
        <dbReference type="ARBA" id="ARBA00004744"/>
    </source>
</evidence>
<dbReference type="KEGG" id="scyp:JYB88_16500"/>
<keyword evidence="5" id="KW-0997">Cell inner membrane</keyword>
<evidence type="ECO:0000313" key="12">
    <source>
        <dbReference type="EMBL" id="QSX29767.1"/>
    </source>
</evidence>
<evidence type="ECO:0000256" key="10">
    <source>
        <dbReference type="SAM" id="Phobius"/>
    </source>
</evidence>
<accession>A0A974XJW0</accession>
<reference evidence="12 13" key="1">
    <citation type="submission" date="2021-03" db="EMBL/GenBank/DDBJ databases">
        <title>Novel species identification of genus Shewanella.</title>
        <authorList>
            <person name="Liu G."/>
            <person name="Zhang Q."/>
        </authorList>
    </citation>
    <scope>NUCLEOTIDE SEQUENCE [LARGE SCALE GENOMIC DNA]</scope>
    <source>
        <strain evidence="12 13">FJAT-53726</strain>
    </source>
</reference>
<dbReference type="EMBL" id="CP071504">
    <property type="protein sequence ID" value="QSX29767.1"/>
    <property type="molecule type" value="Genomic_DNA"/>
</dbReference>
<dbReference type="RefSeq" id="WP_207324822.1">
    <property type="nucleotide sequence ID" value="NZ_CP071504.1"/>
</dbReference>
<dbReference type="InterPro" id="IPR005254">
    <property type="entry name" value="Heme_biosyn_assoc_TPR_pro"/>
</dbReference>
<evidence type="ECO:0000256" key="7">
    <source>
        <dbReference type="ARBA" id="ARBA00022989"/>
    </source>
</evidence>
<evidence type="ECO:0000313" key="13">
    <source>
        <dbReference type="Proteomes" id="UP000663281"/>
    </source>
</evidence>
<protein>
    <submittedName>
        <fullName evidence="12">Heme biosynthesis protein HemY</fullName>
    </submittedName>
</protein>
<evidence type="ECO:0000256" key="5">
    <source>
        <dbReference type="ARBA" id="ARBA00022519"/>
    </source>
</evidence>
<dbReference type="InterPro" id="IPR010817">
    <property type="entry name" value="HemY_N"/>
</dbReference>
<comment type="function">
    <text evidence="1">Involved in a late step of protoheme IX synthesis.</text>
</comment>
<evidence type="ECO:0000256" key="4">
    <source>
        <dbReference type="ARBA" id="ARBA00022475"/>
    </source>
</evidence>
<dbReference type="SUPFAM" id="SSF48452">
    <property type="entry name" value="TPR-like"/>
    <property type="match status" value="1"/>
</dbReference>
<keyword evidence="8 10" id="KW-0472">Membrane</keyword>
<sequence length="388" mass="43585">MIRSLFYLLIVLVGLCLSPYLIGNTGYVYIAAWDYQIETSVVFASLLLILFYAVLYLAESAFIKGLSLLLGSRYLPQKWRNKAAKKHTLQGALALAEEDWPQAEKAMLKGAANGELPALNLLAAARAAHQQGKSETRDTLLDQVDPQHGDAVKLAKARYLLQQGELAQARILLDKFNPSSRSKPAIIRLAKELYLAQQDWQALKLLLPAITKQKLLDEQQLTQLSNRINLSLLTDAAAHSEQELDKCWHWLSRQERSSSELMSQYALGLHAFGRHEDAIKWLSKALKKDHPEPAFVVLPKIVTVDDTEVIKLLQQLSSGWADDSDYLQSLTKVQLLLRENKAARDTLEKLCQLHPTREHWSAFAHAQEQLGDTHGAFLSYKKAATCID</sequence>
<organism evidence="12 13">
    <name type="scientific">Shewanella cyperi</name>
    <dbReference type="NCBI Taxonomy" id="2814292"/>
    <lineage>
        <taxon>Bacteria</taxon>
        <taxon>Pseudomonadati</taxon>
        <taxon>Pseudomonadota</taxon>
        <taxon>Gammaproteobacteria</taxon>
        <taxon>Alteromonadales</taxon>
        <taxon>Shewanellaceae</taxon>
        <taxon>Shewanella</taxon>
    </lineage>
</organism>
<dbReference type="Gene3D" id="1.25.40.10">
    <property type="entry name" value="Tetratricopeptide repeat domain"/>
    <property type="match status" value="1"/>
</dbReference>
<dbReference type="Proteomes" id="UP000663281">
    <property type="component" value="Chromosome"/>
</dbReference>
<dbReference type="NCBIfam" id="TIGR00540">
    <property type="entry name" value="TPR_hemY_coli"/>
    <property type="match status" value="1"/>
</dbReference>
<proteinExistence type="predicted"/>
<evidence type="ECO:0000256" key="9">
    <source>
        <dbReference type="ARBA" id="ARBA00023244"/>
    </source>
</evidence>
<keyword evidence="7 10" id="KW-1133">Transmembrane helix</keyword>
<keyword evidence="13" id="KW-1185">Reference proteome</keyword>
<dbReference type="GO" id="GO:0005886">
    <property type="term" value="C:plasma membrane"/>
    <property type="evidence" value="ECO:0007669"/>
    <property type="project" value="UniProtKB-SubCell"/>
</dbReference>
<dbReference type="AlphaFoldDB" id="A0A974XJW0"/>
<comment type="pathway">
    <text evidence="3">Porphyrin-containing compound metabolism; protoheme biosynthesis.</text>
</comment>
<evidence type="ECO:0000259" key="11">
    <source>
        <dbReference type="Pfam" id="PF07219"/>
    </source>
</evidence>
<dbReference type="Pfam" id="PF07219">
    <property type="entry name" value="HemY_N"/>
    <property type="match status" value="1"/>
</dbReference>
<comment type="subcellular location">
    <subcellularLocation>
        <location evidence="2">Cell inner membrane</location>
        <topology evidence="2">Multi-pass membrane protein</topology>
    </subcellularLocation>
</comment>
<evidence type="ECO:0000256" key="6">
    <source>
        <dbReference type="ARBA" id="ARBA00022692"/>
    </source>
</evidence>